<dbReference type="EMBL" id="JAZHXI010000008">
    <property type="protein sequence ID" value="KAL2068906.1"/>
    <property type="molecule type" value="Genomic_DNA"/>
</dbReference>
<dbReference type="PANTHER" id="PTHR38791:SF5">
    <property type="entry name" value="TRANSCRIPTION FACTOR DBAG-RELATED"/>
    <property type="match status" value="1"/>
</dbReference>
<evidence type="ECO:0000313" key="5">
    <source>
        <dbReference type="Proteomes" id="UP001595075"/>
    </source>
</evidence>
<dbReference type="InterPro" id="IPR021858">
    <property type="entry name" value="Fun_TF"/>
</dbReference>
<sequence length="539" mass="60282">MVFCGKPSGGCHACRERKTKCDKVPEGCTQCKRAKRTCPGYRIPGDLIFRNESSNVIRKFKAKEAREKQSISKASQPHSHSSGPSPPFADDDWENVSDTSLELIPREDVPLSVFSLAPTIEERATGFFLANFVLGMSGPSKGYLDYLTQVTRNQVVEDGLLSSMKAVGLAGYAHSVHAPSLLKNARYQYYRAIQSTNASLRDPEEVKKDSTLLSIMILGIYESITGTRRSSLKDWAQHLYGAAAVIKLRGPEQMATSPGRRMMLTVCSSLLITCIYRAVPLPKFMQEYIEYGIRLVETPDASFRVQEIMMKFASLRADVFHKRITDPRKILSTAFELDGVLLNISSNPPPGWAFEVIYTDACTDIVYNGQYHLYYDFWVAQIWNALRTLRIMLNETIRKILLGSFGLQKPVFTETQHTAQIQKCTNVVYNLQSDILYSVPQHLNIFPEPAGFRDHGIASIGLHKVMEEFAGVRMSGGAFLIWPLWFVGIADTATEDMKSFVVRNLDNIAVTMGIQQAGLLARNVEDQSQINEFTAGDSV</sequence>
<dbReference type="InterPro" id="IPR036864">
    <property type="entry name" value="Zn2-C6_fun-type_DNA-bd_sf"/>
</dbReference>
<protein>
    <recommendedName>
        <fullName evidence="3">Zn(2)-C6 fungal-type domain-containing protein</fullName>
    </recommendedName>
</protein>
<gene>
    <name evidence="4" type="ORF">VTL71DRAFT_15244</name>
</gene>
<dbReference type="PROSITE" id="PS00463">
    <property type="entry name" value="ZN2_CY6_FUNGAL_1"/>
    <property type="match status" value="1"/>
</dbReference>
<dbReference type="Proteomes" id="UP001595075">
    <property type="component" value="Unassembled WGS sequence"/>
</dbReference>
<dbReference type="Pfam" id="PF11951">
    <property type="entry name" value="Fungal_trans_2"/>
    <property type="match status" value="1"/>
</dbReference>
<dbReference type="PROSITE" id="PS50048">
    <property type="entry name" value="ZN2_CY6_FUNGAL_2"/>
    <property type="match status" value="1"/>
</dbReference>
<reference evidence="4 5" key="1">
    <citation type="journal article" date="2024" name="Commun. Biol.">
        <title>Comparative genomic analysis of thermophilic fungi reveals convergent evolutionary adaptations and gene losses.</title>
        <authorList>
            <person name="Steindorff A.S."/>
            <person name="Aguilar-Pontes M.V."/>
            <person name="Robinson A.J."/>
            <person name="Andreopoulos B."/>
            <person name="LaButti K."/>
            <person name="Kuo A."/>
            <person name="Mondo S."/>
            <person name="Riley R."/>
            <person name="Otillar R."/>
            <person name="Haridas S."/>
            <person name="Lipzen A."/>
            <person name="Grimwood J."/>
            <person name="Schmutz J."/>
            <person name="Clum A."/>
            <person name="Reid I.D."/>
            <person name="Moisan M.C."/>
            <person name="Butler G."/>
            <person name="Nguyen T.T.M."/>
            <person name="Dewar K."/>
            <person name="Conant G."/>
            <person name="Drula E."/>
            <person name="Henrissat B."/>
            <person name="Hansel C."/>
            <person name="Singer S."/>
            <person name="Hutchinson M.I."/>
            <person name="de Vries R.P."/>
            <person name="Natvig D.O."/>
            <person name="Powell A.J."/>
            <person name="Tsang A."/>
            <person name="Grigoriev I.V."/>
        </authorList>
    </citation>
    <scope>NUCLEOTIDE SEQUENCE [LARGE SCALE GENOMIC DNA]</scope>
    <source>
        <strain evidence="4 5">CBS 494.80</strain>
    </source>
</reference>
<keyword evidence="5" id="KW-1185">Reference proteome</keyword>
<evidence type="ECO:0000313" key="4">
    <source>
        <dbReference type="EMBL" id="KAL2068906.1"/>
    </source>
</evidence>
<proteinExistence type="predicted"/>
<dbReference type="CDD" id="cd00067">
    <property type="entry name" value="GAL4"/>
    <property type="match status" value="1"/>
</dbReference>
<accession>A0ABR4CG05</accession>
<dbReference type="Gene3D" id="4.10.240.10">
    <property type="entry name" value="Zn(2)-C6 fungal-type DNA-binding domain"/>
    <property type="match status" value="1"/>
</dbReference>
<keyword evidence="1" id="KW-0539">Nucleus</keyword>
<dbReference type="SUPFAM" id="SSF57701">
    <property type="entry name" value="Zn2/Cys6 DNA-binding domain"/>
    <property type="match status" value="1"/>
</dbReference>
<evidence type="ECO:0000259" key="3">
    <source>
        <dbReference type="PROSITE" id="PS50048"/>
    </source>
</evidence>
<feature type="domain" description="Zn(2)-C6 fungal-type" evidence="3">
    <location>
        <begin position="10"/>
        <end position="38"/>
    </location>
</feature>
<dbReference type="SMART" id="SM00066">
    <property type="entry name" value="GAL4"/>
    <property type="match status" value="1"/>
</dbReference>
<evidence type="ECO:0000256" key="1">
    <source>
        <dbReference type="ARBA" id="ARBA00023242"/>
    </source>
</evidence>
<dbReference type="InterPro" id="IPR053175">
    <property type="entry name" value="DHMBA_Reg_Transcription_Factor"/>
</dbReference>
<dbReference type="PANTHER" id="PTHR38791">
    <property type="entry name" value="ZN(II)2CYS6 TRANSCRIPTION FACTOR (EUROFUNG)-RELATED-RELATED"/>
    <property type="match status" value="1"/>
</dbReference>
<dbReference type="InterPro" id="IPR001138">
    <property type="entry name" value="Zn2Cys6_DnaBD"/>
</dbReference>
<comment type="caution">
    <text evidence="4">The sequence shown here is derived from an EMBL/GenBank/DDBJ whole genome shotgun (WGS) entry which is preliminary data.</text>
</comment>
<evidence type="ECO:0000256" key="2">
    <source>
        <dbReference type="SAM" id="MobiDB-lite"/>
    </source>
</evidence>
<organism evidence="4 5">
    <name type="scientific">Oculimacula yallundae</name>
    <dbReference type="NCBI Taxonomy" id="86028"/>
    <lineage>
        <taxon>Eukaryota</taxon>
        <taxon>Fungi</taxon>
        <taxon>Dikarya</taxon>
        <taxon>Ascomycota</taxon>
        <taxon>Pezizomycotina</taxon>
        <taxon>Leotiomycetes</taxon>
        <taxon>Helotiales</taxon>
        <taxon>Ploettnerulaceae</taxon>
        <taxon>Oculimacula</taxon>
    </lineage>
</organism>
<feature type="region of interest" description="Disordered" evidence="2">
    <location>
        <begin position="67"/>
        <end position="92"/>
    </location>
</feature>
<name>A0ABR4CG05_9HELO</name>